<evidence type="ECO:0000259" key="6">
    <source>
        <dbReference type="PROSITE" id="PS50109"/>
    </source>
</evidence>
<keyword evidence="4 7" id="KW-0418">Kinase</keyword>
<dbReference type="EC" id="2.7.13.3" evidence="2"/>
<dbReference type="InterPro" id="IPR003594">
    <property type="entry name" value="HATPase_dom"/>
</dbReference>
<dbReference type="SUPFAM" id="SSF55874">
    <property type="entry name" value="ATPase domain of HSP90 chaperone/DNA topoisomerase II/histidine kinase"/>
    <property type="match status" value="1"/>
</dbReference>
<evidence type="ECO:0000313" key="7">
    <source>
        <dbReference type="EMBL" id="ELR73298.1"/>
    </source>
</evidence>
<evidence type="ECO:0000313" key="8">
    <source>
        <dbReference type="Proteomes" id="UP000011135"/>
    </source>
</evidence>
<protein>
    <recommendedName>
        <fullName evidence="2">histidine kinase</fullName>
        <ecNumber evidence="2">2.7.13.3</ecNumber>
    </recommendedName>
</protein>
<dbReference type="Gene3D" id="3.30.565.10">
    <property type="entry name" value="Histidine kinase-like ATPase, C-terminal domain"/>
    <property type="match status" value="1"/>
</dbReference>
<dbReference type="InterPro" id="IPR050736">
    <property type="entry name" value="Sensor_HK_Regulatory"/>
</dbReference>
<keyword evidence="5" id="KW-0902">Two-component regulatory system</keyword>
<keyword evidence="8" id="KW-1185">Reference proteome</keyword>
<comment type="catalytic activity">
    <reaction evidence="1">
        <text>ATP + protein L-histidine = ADP + protein N-phospho-L-histidine.</text>
        <dbReference type="EC" id="2.7.13.3"/>
    </reaction>
</comment>
<feature type="domain" description="Histidine kinase" evidence="6">
    <location>
        <begin position="1"/>
        <end position="108"/>
    </location>
</feature>
<dbReference type="InterPro" id="IPR036890">
    <property type="entry name" value="HATPase_C_sf"/>
</dbReference>
<dbReference type="Pfam" id="PF02518">
    <property type="entry name" value="HATPase_c"/>
    <property type="match status" value="1"/>
</dbReference>
<dbReference type="SMART" id="SM00387">
    <property type="entry name" value="HATPase_c"/>
    <property type="match status" value="1"/>
</dbReference>
<dbReference type="EMBL" id="AMZN01000006">
    <property type="protein sequence ID" value="ELR73298.1"/>
    <property type="molecule type" value="Genomic_DNA"/>
</dbReference>
<reference evidence="7 8" key="1">
    <citation type="submission" date="2012-12" db="EMBL/GenBank/DDBJ databases">
        <title>Genome assembly of Fulvivirga imtechensis AK7.</title>
        <authorList>
            <person name="Nupur N."/>
            <person name="Khatri I."/>
            <person name="Kumar R."/>
            <person name="Subramanian S."/>
            <person name="Pinnaka A."/>
        </authorList>
    </citation>
    <scope>NUCLEOTIDE SEQUENCE [LARGE SCALE GENOMIC DNA]</scope>
    <source>
        <strain evidence="7 8">AK7</strain>
    </source>
</reference>
<dbReference type="PROSITE" id="PS50109">
    <property type="entry name" value="HIS_KIN"/>
    <property type="match status" value="1"/>
</dbReference>
<evidence type="ECO:0000256" key="4">
    <source>
        <dbReference type="ARBA" id="ARBA00022777"/>
    </source>
</evidence>
<dbReference type="PANTHER" id="PTHR43711">
    <property type="entry name" value="TWO-COMPONENT HISTIDINE KINASE"/>
    <property type="match status" value="1"/>
</dbReference>
<name>L8JYQ8_9BACT</name>
<dbReference type="eggNOG" id="COG2205">
    <property type="taxonomic scope" value="Bacteria"/>
</dbReference>
<accession>L8JYQ8</accession>
<dbReference type="PRINTS" id="PR00344">
    <property type="entry name" value="BCTRLSENSOR"/>
</dbReference>
<gene>
    <name evidence="7" type="ORF">C900_04150</name>
</gene>
<evidence type="ECO:0000256" key="5">
    <source>
        <dbReference type="ARBA" id="ARBA00023012"/>
    </source>
</evidence>
<dbReference type="GO" id="GO:0004673">
    <property type="term" value="F:protein histidine kinase activity"/>
    <property type="evidence" value="ECO:0007669"/>
    <property type="project" value="UniProtKB-EC"/>
</dbReference>
<dbReference type="InterPro" id="IPR005467">
    <property type="entry name" value="His_kinase_dom"/>
</dbReference>
<dbReference type="AlphaFoldDB" id="L8JYQ8"/>
<organism evidence="7 8">
    <name type="scientific">Fulvivirga imtechensis AK7</name>
    <dbReference type="NCBI Taxonomy" id="1237149"/>
    <lineage>
        <taxon>Bacteria</taxon>
        <taxon>Pseudomonadati</taxon>
        <taxon>Bacteroidota</taxon>
        <taxon>Cytophagia</taxon>
        <taxon>Cytophagales</taxon>
        <taxon>Fulvivirgaceae</taxon>
        <taxon>Fulvivirga</taxon>
    </lineage>
</organism>
<dbReference type="Proteomes" id="UP000011135">
    <property type="component" value="Unassembled WGS sequence"/>
</dbReference>
<sequence>MEMVSNLVSNSIKFSPANQAVSLGIQKSADKHLKIVVSDHGPGISKEDQKVMYNKYQRASATPTAGEKSTGLGLAIVKRYAEALGYTLHCESAPGEGTTFIIEIPDDRN</sequence>
<evidence type="ECO:0000256" key="2">
    <source>
        <dbReference type="ARBA" id="ARBA00012438"/>
    </source>
</evidence>
<evidence type="ECO:0000256" key="3">
    <source>
        <dbReference type="ARBA" id="ARBA00022679"/>
    </source>
</evidence>
<comment type="caution">
    <text evidence="7">The sequence shown here is derived from an EMBL/GenBank/DDBJ whole genome shotgun (WGS) entry which is preliminary data.</text>
</comment>
<keyword evidence="3" id="KW-0808">Transferase</keyword>
<dbReference type="STRING" id="1237149.C900_04150"/>
<dbReference type="GO" id="GO:0000160">
    <property type="term" value="P:phosphorelay signal transduction system"/>
    <property type="evidence" value="ECO:0007669"/>
    <property type="project" value="UniProtKB-KW"/>
</dbReference>
<dbReference type="InterPro" id="IPR004358">
    <property type="entry name" value="Sig_transdc_His_kin-like_C"/>
</dbReference>
<evidence type="ECO:0000256" key="1">
    <source>
        <dbReference type="ARBA" id="ARBA00000085"/>
    </source>
</evidence>
<proteinExistence type="predicted"/>
<dbReference type="PANTHER" id="PTHR43711:SF28">
    <property type="entry name" value="SENSOR HISTIDINE KINASE YXDK"/>
    <property type="match status" value="1"/>
</dbReference>